<gene>
    <name evidence="3" type="ORF">AM587_10014444</name>
</gene>
<evidence type="ECO:0000313" key="3">
    <source>
        <dbReference type="EMBL" id="KUG01341.1"/>
    </source>
</evidence>
<reference evidence="3 4" key="1">
    <citation type="submission" date="2015-11" db="EMBL/GenBank/DDBJ databases">
        <title>Genomes and virulence difference between two physiological races of Phytophthora nicotianae.</title>
        <authorList>
            <person name="Liu H."/>
            <person name="Ma X."/>
            <person name="Yu H."/>
            <person name="Fang D."/>
            <person name="Li Y."/>
            <person name="Wang X."/>
            <person name="Wang W."/>
            <person name="Dong Y."/>
            <person name="Xiao B."/>
        </authorList>
    </citation>
    <scope>NUCLEOTIDE SEQUENCE [LARGE SCALE GENOMIC DNA]</scope>
    <source>
        <strain evidence="4">race 0</strain>
    </source>
</reference>
<comment type="caution">
    <text evidence="3">The sequence shown here is derived from an EMBL/GenBank/DDBJ whole genome shotgun (WGS) entry which is preliminary data.</text>
</comment>
<dbReference type="Proteomes" id="UP000052943">
    <property type="component" value="Unassembled WGS sequence"/>
</dbReference>
<evidence type="ECO:0000256" key="1">
    <source>
        <dbReference type="ARBA" id="ARBA00023125"/>
    </source>
</evidence>
<dbReference type="SMART" id="SM00674">
    <property type="entry name" value="CENPB"/>
    <property type="match status" value="1"/>
</dbReference>
<organism evidence="3 4">
    <name type="scientific">Phytophthora nicotianae</name>
    <name type="common">Potato buckeye rot agent</name>
    <name type="synonym">Phytophthora parasitica</name>
    <dbReference type="NCBI Taxonomy" id="4792"/>
    <lineage>
        <taxon>Eukaryota</taxon>
        <taxon>Sar</taxon>
        <taxon>Stramenopiles</taxon>
        <taxon>Oomycota</taxon>
        <taxon>Peronosporomycetes</taxon>
        <taxon>Peronosporales</taxon>
        <taxon>Peronosporaceae</taxon>
        <taxon>Phytophthora</taxon>
    </lineage>
</organism>
<protein>
    <recommendedName>
        <fullName evidence="2">HTH CENPB-type domain-containing protein</fullName>
    </recommendedName>
</protein>
<dbReference type="PROSITE" id="PS51253">
    <property type="entry name" value="HTH_CENPB"/>
    <property type="match status" value="1"/>
</dbReference>
<dbReference type="InterPro" id="IPR006600">
    <property type="entry name" value="HTH_CenpB_DNA-bd_dom"/>
</dbReference>
<keyword evidence="1" id="KW-0238">DNA-binding</keyword>
<dbReference type="OrthoDB" id="135378at2759"/>
<feature type="domain" description="HTH CENPB-type" evidence="2">
    <location>
        <begin position="64"/>
        <end position="136"/>
    </location>
</feature>
<proteinExistence type="predicted"/>
<accession>A0A0W8DYP5</accession>
<evidence type="ECO:0000259" key="2">
    <source>
        <dbReference type="PROSITE" id="PS51253"/>
    </source>
</evidence>
<dbReference type="Pfam" id="PF03221">
    <property type="entry name" value="HTH_Tnp_Tc5"/>
    <property type="match status" value="1"/>
</dbReference>
<dbReference type="InterPro" id="IPR009057">
    <property type="entry name" value="Homeodomain-like_sf"/>
</dbReference>
<dbReference type="EMBL" id="LNFO01000343">
    <property type="protein sequence ID" value="KUG01341.1"/>
    <property type="molecule type" value="Genomic_DNA"/>
</dbReference>
<dbReference type="GO" id="GO:0003677">
    <property type="term" value="F:DNA binding"/>
    <property type="evidence" value="ECO:0007669"/>
    <property type="project" value="UniProtKB-KW"/>
</dbReference>
<dbReference type="SUPFAM" id="SSF46689">
    <property type="entry name" value="Homeodomain-like"/>
    <property type="match status" value="1"/>
</dbReference>
<name>A0A0W8DYP5_PHYNI</name>
<dbReference type="AlphaFoldDB" id="A0A0W8DYP5"/>
<evidence type="ECO:0000313" key="4">
    <source>
        <dbReference type="Proteomes" id="UP000052943"/>
    </source>
</evidence>
<dbReference type="Gene3D" id="1.10.10.60">
    <property type="entry name" value="Homeodomain-like"/>
    <property type="match status" value="1"/>
</dbReference>
<sequence>MSSRTCLTLEQKLRVHLKLQQTPGLSNPLLDEWIYQTFNVRVSRATLGRLRSLQPESFSHVDLDTTKRRRVKFPQFERELRDLLFKNEAKTTMADDILLLKARELAERFNIDAKQLRLSNGWLQKFKKRNGIRSHTLCGEGGSVEDDAVRDGQRSPLWFGRLR</sequence>